<feature type="non-terminal residue" evidence="11">
    <location>
        <position position="1"/>
    </location>
</feature>
<keyword evidence="5 8" id="KW-0863">Zinc-finger</keyword>
<dbReference type="InterPro" id="IPR001841">
    <property type="entry name" value="Znf_RING"/>
</dbReference>
<evidence type="ECO:0000256" key="4">
    <source>
        <dbReference type="ARBA" id="ARBA00022723"/>
    </source>
</evidence>
<keyword evidence="4" id="KW-0479">Metal-binding</keyword>
<keyword evidence="7" id="KW-0862">Zinc</keyword>
<evidence type="ECO:0000256" key="7">
    <source>
        <dbReference type="ARBA" id="ARBA00022833"/>
    </source>
</evidence>
<feature type="domain" description="RING-type" evidence="10">
    <location>
        <begin position="557"/>
        <end position="587"/>
    </location>
</feature>
<evidence type="ECO:0000256" key="1">
    <source>
        <dbReference type="ARBA" id="ARBA00000900"/>
    </source>
</evidence>
<dbReference type="EC" id="2.3.2.27" evidence="2"/>
<organism evidence="11 12">
    <name type="scientific">Eragrostis curvula</name>
    <name type="common">weeping love grass</name>
    <dbReference type="NCBI Taxonomy" id="38414"/>
    <lineage>
        <taxon>Eukaryota</taxon>
        <taxon>Viridiplantae</taxon>
        <taxon>Streptophyta</taxon>
        <taxon>Embryophyta</taxon>
        <taxon>Tracheophyta</taxon>
        <taxon>Spermatophyta</taxon>
        <taxon>Magnoliopsida</taxon>
        <taxon>Liliopsida</taxon>
        <taxon>Poales</taxon>
        <taxon>Poaceae</taxon>
        <taxon>PACMAD clade</taxon>
        <taxon>Chloridoideae</taxon>
        <taxon>Eragrostideae</taxon>
        <taxon>Eragrostidinae</taxon>
        <taxon>Eragrostis</taxon>
    </lineage>
</organism>
<comment type="caution">
    <text evidence="11">The sequence shown here is derived from an EMBL/GenBank/DDBJ whole genome shotgun (WGS) entry which is preliminary data.</text>
</comment>
<dbReference type="PANTHER" id="PTHR22937:SF67">
    <property type="entry name" value="E3 UBIQUITIN-PROTEIN LIGASE ZFP1-RELATED"/>
    <property type="match status" value="1"/>
</dbReference>
<dbReference type="EMBL" id="RWGY01000009">
    <property type="protein sequence ID" value="TVU35617.1"/>
    <property type="molecule type" value="Genomic_DNA"/>
</dbReference>
<gene>
    <name evidence="11" type="ORF">EJB05_17516</name>
</gene>
<sequence length="748" mass="80339">EPLAPLPPSPLSLSTTTLLSLKKASRAYKYAPLSSGAKFLPPIPFPPPADRPPLAPLRRAIARPLHPARDSLGEAPAQRIPPAGRLPPRFADRIACSPRNMVCTPQVIDLASERGQARGGNGDISDQSAQHAVRVVGNAMSFGHSDMRSYYDVSMNHQHQPVHNPPPNIGVDSGFVFASTMYNPCISSTSMNRYASHAQSFGSGNLPLPLNQVPGGMDESGRNDNIGESARGHIKRKNAAVAGSYHFVNGFAGSSSSSHAPQNPALRPWDPSFESNVSSNTVPFNPSEYHNHNGWPSIEGSSITGTNGFNSVVRPESAQRGNYTFPTTHIGHAWMSQATNGIADGVPYANATSNVQGRYAHSGATEVVNGGFHEYQSGPSTVSRGPVPYFPQHAMHGMPAHNLPDHTQMQLPYQQCHNNGVLHGGLNYSGNRLHIGPRIPVLFTNSERTFGAPQHPFLANPVNHRNIRVLQPEHGTIMDFSRLYEVSNVIDEHRDMRLDIDSMTYEELLALEERIGDVNTGLTKSCIVDKLRTSLYVPGTSSMADQSSKSSPESDACIICQEEYQDKDCIGILDCGHRYHAECVKQWLTKGSRRAAAGRVDGRDLVLGGADVDGLAPGRRGGVVADVERVAADDVVDLAEHLGEGRLDVGGVQRGGLHGEGVVALGEGLGVLGRDGAEVAQVGLVAHQHDHDVGLRVVAQLPEPPLRVVERHATGHVVHHQRAHRAAVVGARDGAVPGGAEVQEQRIR</sequence>
<feature type="non-terminal residue" evidence="11">
    <location>
        <position position="748"/>
    </location>
</feature>
<keyword evidence="12" id="KW-1185">Reference proteome</keyword>
<dbReference type="PANTHER" id="PTHR22937">
    <property type="entry name" value="E3 UBIQUITIN-PROTEIN LIGASE RNF165"/>
    <property type="match status" value="1"/>
</dbReference>
<protein>
    <recommendedName>
        <fullName evidence="2">RING-type E3 ubiquitin transferase</fullName>
        <ecNumber evidence="2">2.3.2.27</ecNumber>
    </recommendedName>
</protein>
<dbReference type="Gramene" id="TVU35617">
    <property type="protein sequence ID" value="TVU35617"/>
    <property type="gene ID" value="EJB05_17516"/>
</dbReference>
<evidence type="ECO:0000313" key="12">
    <source>
        <dbReference type="Proteomes" id="UP000324897"/>
    </source>
</evidence>
<dbReference type="InterPro" id="IPR013083">
    <property type="entry name" value="Znf_RING/FYVE/PHD"/>
</dbReference>
<evidence type="ECO:0000256" key="8">
    <source>
        <dbReference type="PROSITE-ProRule" id="PRU00175"/>
    </source>
</evidence>
<evidence type="ECO:0000259" key="10">
    <source>
        <dbReference type="PROSITE" id="PS50089"/>
    </source>
</evidence>
<evidence type="ECO:0000256" key="6">
    <source>
        <dbReference type="ARBA" id="ARBA00022786"/>
    </source>
</evidence>
<dbReference type="GO" id="GO:0061630">
    <property type="term" value="F:ubiquitin protein ligase activity"/>
    <property type="evidence" value="ECO:0007669"/>
    <property type="project" value="UniProtKB-EC"/>
</dbReference>
<dbReference type="GO" id="GO:0008270">
    <property type="term" value="F:zinc ion binding"/>
    <property type="evidence" value="ECO:0007669"/>
    <property type="project" value="UniProtKB-KW"/>
</dbReference>
<feature type="region of interest" description="Disordered" evidence="9">
    <location>
        <begin position="253"/>
        <end position="280"/>
    </location>
</feature>
<name>A0A5J9VJ83_9POAL</name>
<keyword evidence="6" id="KW-0833">Ubl conjugation pathway</keyword>
<accession>A0A5J9VJ83</accession>
<dbReference type="PROSITE" id="PS50089">
    <property type="entry name" value="ZF_RING_2"/>
    <property type="match status" value="1"/>
</dbReference>
<keyword evidence="3" id="KW-0808">Transferase</keyword>
<comment type="catalytic activity">
    <reaction evidence="1">
        <text>S-ubiquitinyl-[E2 ubiquitin-conjugating enzyme]-L-cysteine + [acceptor protein]-L-lysine = [E2 ubiquitin-conjugating enzyme]-L-cysteine + N(6)-ubiquitinyl-[acceptor protein]-L-lysine.</text>
        <dbReference type="EC" id="2.3.2.27"/>
    </reaction>
</comment>
<evidence type="ECO:0000256" key="9">
    <source>
        <dbReference type="SAM" id="MobiDB-lite"/>
    </source>
</evidence>
<dbReference type="AlphaFoldDB" id="A0A5J9VJ83"/>
<evidence type="ECO:0000256" key="5">
    <source>
        <dbReference type="ARBA" id="ARBA00022771"/>
    </source>
</evidence>
<evidence type="ECO:0000256" key="2">
    <source>
        <dbReference type="ARBA" id="ARBA00012483"/>
    </source>
</evidence>
<dbReference type="Proteomes" id="UP000324897">
    <property type="component" value="Unassembled WGS sequence"/>
</dbReference>
<dbReference type="Gene3D" id="3.30.40.10">
    <property type="entry name" value="Zinc/RING finger domain, C3HC4 (zinc finger)"/>
    <property type="match status" value="1"/>
</dbReference>
<dbReference type="SUPFAM" id="SSF57850">
    <property type="entry name" value="RING/U-box"/>
    <property type="match status" value="1"/>
</dbReference>
<dbReference type="InterPro" id="IPR045191">
    <property type="entry name" value="MBR1/2-like"/>
</dbReference>
<dbReference type="Pfam" id="PF13639">
    <property type="entry name" value="zf-RING_2"/>
    <property type="match status" value="1"/>
</dbReference>
<dbReference type="OrthoDB" id="8062037at2759"/>
<evidence type="ECO:0000313" key="11">
    <source>
        <dbReference type="EMBL" id="TVU35617.1"/>
    </source>
</evidence>
<evidence type="ECO:0000256" key="3">
    <source>
        <dbReference type="ARBA" id="ARBA00022679"/>
    </source>
</evidence>
<reference evidence="11 12" key="1">
    <citation type="journal article" date="2019" name="Sci. Rep.">
        <title>A high-quality genome of Eragrostis curvula grass provides insights into Poaceae evolution and supports new strategies to enhance forage quality.</title>
        <authorList>
            <person name="Carballo J."/>
            <person name="Santos B.A.C.M."/>
            <person name="Zappacosta D."/>
            <person name="Garbus I."/>
            <person name="Selva J.P."/>
            <person name="Gallo C.A."/>
            <person name="Diaz A."/>
            <person name="Albertini E."/>
            <person name="Caccamo M."/>
            <person name="Echenique V."/>
        </authorList>
    </citation>
    <scope>NUCLEOTIDE SEQUENCE [LARGE SCALE GENOMIC DNA]</scope>
    <source>
        <strain evidence="12">cv. Victoria</strain>
        <tissue evidence="11">Leaf</tissue>
    </source>
</reference>
<proteinExistence type="predicted"/>